<evidence type="ECO:0000313" key="2">
    <source>
        <dbReference type="EMBL" id="PXX81281.1"/>
    </source>
</evidence>
<comment type="caution">
    <text evidence="2">The sequence shown here is derived from an EMBL/GenBank/DDBJ whole genome shotgun (WGS) entry which is preliminary data.</text>
</comment>
<dbReference type="InterPro" id="IPR051783">
    <property type="entry name" value="NAD(P)-dependent_oxidoreduct"/>
</dbReference>
<dbReference type="EMBL" id="QJKI01000002">
    <property type="protein sequence ID" value="PXX81281.1"/>
    <property type="molecule type" value="Genomic_DNA"/>
</dbReference>
<evidence type="ECO:0000259" key="1">
    <source>
        <dbReference type="Pfam" id="PF01370"/>
    </source>
</evidence>
<dbReference type="Pfam" id="PF01370">
    <property type="entry name" value="Epimerase"/>
    <property type="match status" value="1"/>
</dbReference>
<dbReference type="InterPro" id="IPR001509">
    <property type="entry name" value="Epimerase_deHydtase"/>
</dbReference>
<dbReference type="Gene3D" id="3.40.50.720">
    <property type="entry name" value="NAD(P)-binding Rossmann-like Domain"/>
    <property type="match status" value="1"/>
</dbReference>
<dbReference type="GO" id="GO:0005737">
    <property type="term" value="C:cytoplasm"/>
    <property type="evidence" value="ECO:0007669"/>
    <property type="project" value="TreeGrafter"/>
</dbReference>
<protein>
    <submittedName>
        <fullName evidence="2">Nucleoside-diphosphate-sugar epimerase</fullName>
    </submittedName>
</protein>
<keyword evidence="3" id="KW-1185">Reference proteome</keyword>
<dbReference type="AlphaFoldDB" id="A0A318KTX2"/>
<dbReference type="Proteomes" id="UP000247555">
    <property type="component" value="Unassembled WGS sequence"/>
</dbReference>
<proteinExistence type="predicted"/>
<evidence type="ECO:0000313" key="3">
    <source>
        <dbReference type="Proteomes" id="UP000247555"/>
    </source>
</evidence>
<dbReference type="PANTHER" id="PTHR48079:SF6">
    <property type="entry name" value="NAD(P)-BINDING DOMAIN-CONTAINING PROTEIN-RELATED"/>
    <property type="match status" value="1"/>
</dbReference>
<dbReference type="GO" id="GO:0004029">
    <property type="term" value="F:aldehyde dehydrogenase (NAD+) activity"/>
    <property type="evidence" value="ECO:0007669"/>
    <property type="project" value="TreeGrafter"/>
</dbReference>
<gene>
    <name evidence="2" type="ORF">DFR34_102120</name>
</gene>
<feature type="domain" description="NAD-dependent epimerase/dehydratase" evidence="1">
    <location>
        <begin position="4"/>
        <end position="187"/>
    </location>
</feature>
<reference evidence="2 3" key="1">
    <citation type="submission" date="2018-05" db="EMBL/GenBank/DDBJ databases">
        <title>Genomic Encyclopedia of Type Strains, Phase IV (KMG-IV): sequencing the most valuable type-strain genomes for metagenomic binning, comparative biology and taxonomic classification.</title>
        <authorList>
            <person name="Goeker M."/>
        </authorList>
    </citation>
    <scope>NUCLEOTIDE SEQUENCE [LARGE SCALE GENOMIC DNA]</scope>
    <source>
        <strain evidence="2 3">DSM 29661</strain>
    </source>
</reference>
<name>A0A318KTX2_9NEIS</name>
<sequence>MPALSRHYRVLAVCRRAEQAAQWRALGARVVWADLDQTDSLRRLAGLAQALLYTAPPPAEGQRDARARRLIAALQYHAMVPQQVVYISTTGVYGDCAGAWVDETRPLNPESARAWRRVDAERAWRDYARRHGASLSILRAPGIYAAERLPLERLRAGTPLALASEDGYSNHIHADDLAGLACAALRRRGGIRVYHAGDDEALATGAWFDALAEHFALPRAPRLPRAQLRQQVSPALWSFLRESRRIDSQRARRELAWPLRYPTVGDFLASLPAAG</sequence>
<dbReference type="PANTHER" id="PTHR48079">
    <property type="entry name" value="PROTEIN YEEZ"/>
    <property type="match status" value="1"/>
</dbReference>
<dbReference type="InterPro" id="IPR036291">
    <property type="entry name" value="NAD(P)-bd_dom_sf"/>
</dbReference>
<organism evidence="2 3">
    <name type="scientific">Rivihabitans pingtungensis</name>
    <dbReference type="NCBI Taxonomy" id="1054498"/>
    <lineage>
        <taxon>Bacteria</taxon>
        <taxon>Pseudomonadati</taxon>
        <taxon>Pseudomonadota</taxon>
        <taxon>Betaproteobacteria</taxon>
        <taxon>Neisseriales</taxon>
        <taxon>Aquaspirillaceae</taxon>
        <taxon>Rivihabitans</taxon>
    </lineage>
</organism>
<accession>A0A318KTX2</accession>
<dbReference type="SUPFAM" id="SSF51735">
    <property type="entry name" value="NAD(P)-binding Rossmann-fold domains"/>
    <property type="match status" value="1"/>
</dbReference>